<evidence type="ECO:0000313" key="7">
    <source>
        <dbReference type="EMBL" id="SNY48636.1"/>
    </source>
</evidence>
<dbReference type="EMBL" id="PGTD01000016">
    <property type="protein sequence ID" value="PJE28654.1"/>
    <property type="molecule type" value="Genomic_DNA"/>
</dbReference>
<gene>
    <name evidence="6" type="ORF">CVM39_09240</name>
    <name evidence="7" type="ORF">SAMN06297129_1521</name>
</gene>
<reference evidence="7 8" key="1">
    <citation type="submission" date="2017-09" db="EMBL/GenBank/DDBJ databases">
        <authorList>
            <person name="Ehlers B."/>
            <person name="Leendertz F.H."/>
        </authorList>
    </citation>
    <scope>NUCLEOTIDE SEQUENCE [LARGE SCALE GENOMIC DNA]</scope>
    <source>
        <strain evidence="7 8">CGMCC 1.12662</strain>
    </source>
</reference>
<proteinExistence type="predicted"/>
<feature type="transmembrane region" description="Helical" evidence="5">
    <location>
        <begin position="30"/>
        <end position="51"/>
    </location>
</feature>
<keyword evidence="9" id="KW-1185">Reference proteome</keyword>
<keyword evidence="4 5" id="KW-0472">Membrane</keyword>
<name>A0A285INH4_9RHOB</name>
<dbReference type="GO" id="GO:0005886">
    <property type="term" value="C:plasma membrane"/>
    <property type="evidence" value="ECO:0007669"/>
    <property type="project" value="InterPro"/>
</dbReference>
<evidence type="ECO:0000313" key="9">
    <source>
        <dbReference type="Proteomes" id="UP000231702"/>
    </source>
</evidence>
<protein>
    <submittedName>
        <fullName evidence="6">DUF1328 domain-containing protein</fullName>
    </submittedName>
    <submittedName>
        <fullName evidence="7">Uncharacterized membrane protein YtjA, UPF0391 family</fullName>
    </submittedName>
</protein>
<evidence type="ECO:0000313" key="6">
    <source>
        <dbReference type="EMBL" id="PJE28654.1"/>
    </source>
</evidence>
<evidence type="ECO:0000256" key="3">
    <source>
        <dbReference type="ARBA" id="ARBA00022989"/>
    </source>
</evidence>
<evidence type="ECO:0000256" key="2">
    <source>
        <dbReference type="ARBA" id="ARBA00022692"/>
    </source>
</evidence>
<keyword evidence="1" id="KW-1003">Cell membrane</keyword>
<dbReference type="Proteomes" id="UP000231655">
    <property type="component" value="Unassembled WGS sequence"/>
</dbReference>
<dbReference type="AlphaFoldDB" id="A0A285INH4"/>
<dbReference type="EMBL" id="OBEA01000002">
    <property type="protein sequence ID" value="SNY48636.1"/>
    <property type="molecule type" value="Genomic_DNA"/>
</dbReference>
<dbReference type="InterPro" id="IPR009760">
    <property type="entry name" value="DUF1328"/>
</dbReference>
<evidence type="ECO:0000256" key="1">
    <source>
        <dbReference type="ARBA" id="ARBA00022475"/>
    </source>
</evidence>
<evidence type="ECO:0000313" key="8">
    <source>
        <dbReference type="Proteomes" id="UP000231655"/>
    </source>
</evidence>
<evidence type="ECO:0000256" key="4">
    <source>
        <dbReference type="ARBA" id="ARBA00023136"/>
    </source>
</evidence>
<keyword evidence="2 5" id="KW-0812">Transmembrane</keyword>
<accession>A0A285INH4</accession>
<sequence length="67" mass="7092">MIWPVTFFTVALVAGLFGYGGIAADSAGIAQLLCLFFAGLGAVSVLLQIALGDSGQRERSEDRNLRF</sequence>
<dbReference type="Pfam" id="PF07043">
    <property type="entry name" value="DUF1328"/>
    <property type="match status" value="1"/>
</dbReference>
<evidence type="ECO:0000256" key="5">
    <source>
        <dbReference type="SAM" id="Phobius"/>
    </source>
</evidence>
<organism evidence="7 8">
    <name type="scientific">Pseudooceanicola antarcticus</name>
    <dbReference type="NCBI Taxonomy" id="1247613"/>
    <lineage>
        <taxon>Bacteria</taxon>
        <taxon>Pseudomonadati</taxon>
        <taxon>Pseudomonadota</taxon>
        <taxon>Alphaproteobacteria</taxon>
        <taxon>Rhodobacterales</taxon>
        <taxon>Paracoccaceae</taxon>
        <taxon>Pseudooceanicola</taxon>
    </lineage>
</organism>
<reference evidence="6 9" key="2">
    <citation type="journal article" date="2018" name="Int. J. Syst. Evol. Microbiol.">
        <title>Pseudooceanicola lipolyticus sp. nov., a marine alphaproteobacterium, reclassification of Oceanicola flagellatus as Pseudooceanicola flagellatus comb. nov. and emended description of the genus Pseudooceanicola.</title>
        <authorList>
            <person name="Huang M.-M."/>
            <person name="Guo L.-L."/>
            <person name="Wu Y.-H."/>
            <person name="Lai Q.-L."/>
            <person name="Shao Z.-Z."/>
            <person name="Wang C.-S."/>
            <person name="Wu M."/>
            <person name="Xu X.-W."/>
        </authorList>
    </citation>
    <scope>NUCLEOTIDE SEQUENCE [LARGE SCALE GENOMIC DNA]</scope>
    <source>
        <strain evidence="6 9">Ar-45</strain>
    </source>
</reference>
<dbReference type="Proteomes" id="UP000231702">
    <property type="component" value="Unassembled WGS sequence"/>
</dbReference>
<dbReference type="RefSeq" id="WP_097145253.1">
    <property type="nucleotide sequence ID" value="NZ_OBEA01000002.1"/>
</dbReference>
<keyword evidence="3 5" id="KW-1133">Transmembrane helix</keyword>